<reference evidence="1 2" key="1">
    <citation type="submission" date="2013-04" db="EMBL/GenBank/DDBJ databases">
        <authorList>
            <person name="Harkins D.M."/>
            <person name="Durkin A.S."/>
            <person name="Brinkac L.M."/>
            <person name="Haft D.H."/>
            <person name="Selengut J.D."/>
            <person name="Sanka R."/>
            <person name="DePew J."/>
            <person name="Purushe J."/>
            <person name="Chanthongthip A."/>
            <person name="Lattana O."/>
            <person name="Phetsouvanh R."/>
            <person name="Newton P.N."/>
            <person name="Vinetz J.M."/>
            <person name="Sutton G.G."/>
            <person name="Nierman W.C."/>
            <person name="Fouts D.E."/>
        </authorList>
    </citation>
    <scope>NUCLEOTIDE SEQUENCE [LARGE SCALE GENOMIC DNA]</scope>
    <source>
        <strain evidence="1 2">UI 09931</strain>
    </source>
</reference>
<protein>
    <recommendedName>
        <fullName evidence="3">Large structural domain protein</fullName>
    </recommendedName>
</protein>
<gene>
    <name evidence="1" type="ORF">LEP1GSC103_2115</name>
</gene>
<dbReference type="Proteomes" id="UP000014570">
    <property type="component" value="Unassembled WGS sequence"/>
</dbReference>
<accession>A0AAV3JCV3</accession>
<comment type="caution">
    <text evidence="1">The sequence shown here is derived from an EMBL/GenBank/DDBJ whole genome shotgun (WGS) entry which is preliminary data.</text>
</comment>
<name>A0AAV3JCV3_LEPBO</name>
<proteinExistence type="predicted"/>
<evidence type="ECO:0000313" key="1">
    <source>
        <dbReference type="EMBL" id="EPG57314.1"/>
    </source>
</evidence>
<dbReference type="EMBL" id="AHNP02000007">
    <property type="protein sequence ID" value="EPG57314.1"/>
    <property type="molecule type" value="Genomic_DNA"/>
</dbReference>
<sequence>MSYDISYSYEKGFGASVGGGMKLMEGLGVGATLSYNEQTGFGGSAGLQAGTSALSFNAGLSYSEQGGISANAGLGLGMGKTNHRIVCQHSQLGNELQSQRRLWH</sequence>
<organism evidence="1 2">
    <name type="scientific">Leptospira borgpetersenii serovar Javanica str. UI 09931</name>
    <dbReference type="NCBI Taxonomy" id="1049767"/>
    <lineage>
        <taxon>Bacteria</taxon>
        <taxon>Pseudomonadati</taxon>
        <taxon>Spirochaetota</taxon>
        <taxon>Spirochaetia</taxon>
        <taxon>Leptospirales</taxon>
        <taxon>Leptospiraceae</taxon>
        <taxon>Leptospira</taxon>
    </lineage>
</organism>
<evidence type="ECO:0000313" key="2">
    <source>
        <dbReference type="Proteomes" id="UP000014570"/>
    </source>
</evidence>
<evidence type="ECO:0008006" key="3">
    <source>
        <dbReference type="Google" id="ProtNLM"/>
    </source>
</evidence>
<dbReference type="AlphaFoldDB" id="A0AAV3JCV3"/>